<dbReference type="AlphaFoldDB" id="A0A645HMM3"/>
<sequence>MDKMHNNIIDATDHNSDVIDDTYNGAKYPIIEREFNAYYFPDNYNPDTLKSQLDGGEIKIYTHGNPQ</sequence>
<gene>
    <name evidence="1" type="ORF">SDC9_187605</name>
</gene>
<reference evidence="1" key="1">
    <citation type="submission" date="2019-08" db="EMBL/GenBank/DDBJ databases">
        <authorList>
            <person name="Kucharzyk K."/>
            <person name="Murdoch R.W."/>
            <person name="Higgins S."/>
            <person name="Loffler F."/>
        </authorList>
    </citation>
    <scope>NUCLEOTIDE SEQUENCE</scope>
</reference>
<comment type="caution">
    <text evidence="1">The sequence shown here is derived from an EMBL/GenBank/DDBJ whole genome shotgun (WGS) entry which is preliminary data.</text>
</comment>
<name>A0A645HMM3_9ZZZZ</name>
<organism evidence="1">
    <name type="scientific">bioreactor metagenome</name>
    <dbReference type="NCBI Taxonomy" id="1076179"/>
    <lineage>
        <taxon>unclassified sequences</taxon>
        <taxon>metagenomes</taxon>
        <taxon>ecological metagenomes</taxon>
    </lineage>
</organism>
<accession>A0A645HMM3</accession>
<proteinExistence type="predicted"/>
<protein>
    <submittedName>
        <fullName evidence="1">Uncharacterized protein</fullName>
    </submittedName>
</protein>
<evidence type="ECO:0000313" key="1">
    <source>
        <dbReference type="EMBL" id="MPN40070.1"/>
    </source>
</evidence>
<dbReference type="EMBL" id="VSSQ01096260">
    <property type="protein sequence ID" value="MPN40070.1"/>
    <property type="molecule type" value="Genomic_DNA"/>
</dbReference>